<evidence type="ECO:0000256" key="4">
    <source>
        <dbReference type="ARBA" id="ARBA00022691"/>
    </source>
</evidence>
<sequence>MSGGANGARSETSDARGAGKVWLVGAGPGDAGLLTLKGLFALRAADLIVADRLGARGVLRGLPELGVELRAEVIDVGKTPGHHPVPQHEINALIVRHAREGRCVVRLKGGDPFVFGRGGEELAACLDAGLAAEVVPGISSASSLPTLAGIPLTHRGVATAYTVATGHDWIDGFGGGSDHTIVLLMGIGTLGHSARVLADGARGPDCPVAIIEDGYGPRQRVTVGTLSSIPRQAAERSIRSPAVIVIGDVVRLSPHAPPSLATLDLDRFDPLSAPAVSTT</sequence>
<comment type="caution">
    <text evidence="7">The sequence shown here is derived from an EMBL/GenBank/DDBJ whole genome shotgun (WGS) entry which is preliminary data.</text>
</comment>
<dbReference type="Proteomes" id="UP000431744">
    <property type="component" value="Unassembled WGS sequence"/>
</dbReference>
<dbReference type="Gene3D" id="3.30.950.10">
    <property type="entry name" value="Methyltransferase, Cobalt-precorrin-4 Transmethylase, Domain 2"/>
    <property type="match status" value="1"/>
</dbReference>
<dbReference type="AlphaFoldDB" id="A0A6H9WNC2"/>
<dbReference type="InterPro" id="IPR014776">
    <property type="entry name" value="4pyrrole_Mease_sub2"/>
</dbReference>
<dbReference type="InterPro" id="IPR035996">
    <property type="entry name" value="4pyrrol_Methylase_sf"/>
</dbReference>
<dbReference type="OrthoDB" id="9815856at2"/>
<accession>A0A6H9WNC2</accession>
<protein>
    <recommendedName>
        <fullName evidence="1">uroporphyrinogen-III C-methyltransferase</fullName>
        <ecNumber evidence="1">2.1.1.107</ecNumber>
    </recommendedName>
</protein>
<dbReference type="NCBIfam" id="TIGR01469">
    <property type="entry name" value="cobA_cysG_Cterm"/>
    <property type="match status" value="1"/>
</dbReference>
<dbReference type="InterPro" id="IPR003043">
    <property type="entry name" value="Uropor_MeTrfase_CS"/>
</dbReference>
<name>A0A6H9WNC2_9MICO</name>
<proteinExistence type="predicted"/>
<evidence type="ECO:0000256" key="5">
    <source>
        <dbReference type="ARBA" id="ARBA00023244"/>
    </source>
</evidence>
<dbReference type="InterPro" id="IPR050161">
    <property type="entry name" value="Siro_Cobalamin_biosynth"/>
</dbReference>
<dbReference type="GO" id="GO:0032259">
    <property type="term" value="P:methylation"/>
    <property type="evidence" value="ECO:0007669"/>
    <property type="project" value="UniProtKB-KW"/>
</dbReference>
<evidence type="ECO:0000313" key="8">
    <source>
        <dbReference type="Proteomes" id="UP000431744"/>
    </source>
</evidence>
<dbReference type="RefSeq" id="WP_158029911.1">
    <property type="nucleotide sequence ID" value="NZ_BMHG01000002.1"/>
</dbReference>
<dbReference type="FunFam" id="3.40.1010.10:FF:000001">
    <property type="entry name" value="Siroheme synthase"/>
    <property type="match status" value="1"/>
</dbReference>
<dbReference type="SUPFAM" id="SSF53790">
    <property type="entry name" value="Tetrapyrrole methylase"/>
    <property type="match status" value="1"/>
</dbReference>
<dbReference type="PANTHER" id="PTHR45790">
    <property type="entry name" value="SIROHEME SYNTHASE-RELATED"/>
    <property type="match status" value="1"/>
</dbReference>
<keyword evidence="2 7" id="KW-0489">Methyltransferase</keyword>
<dbReference type="InterPro" id="IPR000878">
    <property type="entry name" value="4pyrrol_Mease"/>
</dbReference>
<keyword evidence="4" id="KW-0949">S-adenosyl-L-methionine</keyword>
<dbReference type="PROSITE" id="PS00839">
    <property type="entry name" value="SUMT_1"/>
    <property type="match status" value="1"/>
</dbReference>
<dbReference type="CDD" id="cd11642">
    <property type="entry name" value="SUMT"/>
    <property type="match status" value="1"/>
</dbReference>
<gene>
    <name evidence="7" type="primary">cobA</name>
    <name evidence="7" type="ORF">F8O04_13445</name>
</gene>
<keyword evidence="3 7" id="KW-0808">Transferase</keyword>
<keyword evidence="8" id="KW-1185">Reference proteome</keyword>
<dbReference type="GO" id="GO:0004851">
    <property type="term" value="F:uroporphyrin-III C-methyltransferase activity"/>
    <property type="evidence" value="ECO:0007669"/>
    <property type="project" value="UniProtKB-EC"/>
</dbReference>
<dbReference type="Gene3D" id="3.40.1010.10">
    <property type="entry name" value="Cobalt-precorrin-4 Transmethylase, Domain 1"/>
    <property type="match status" value="1"/>
</dbReference>
<dbReference type="PANTHER" id="PTHR45790:SF3">
    <property type="entry name" value="S-ADENOSYL-L-METHIONINE-DEPENDENT UROPORPHYRINOGEN III METHYLTRANSFERASE, CHLOROPLASTIC"/>
    <property type="match status" value="1"/>
</dbReference>
<dbReference type="EC" id="2.1.1.107" evidence="1"/>
<dbReference type="Pfam" id="PF00590">
    <property type="entry name" value="TP_methylase"/>
    <property type="match status" value="1"/>
</dbReference>
<reference evidence="7 8" key="1">
    <citation type="submission" date="2019-09" db="EMBL/GenBank/DDBJ databases">
        <title>Phylogeny of genus Pseudoclavibacter and closely related genus.</title>
        <authorList>
            <person name="Li Y."/>
        </authorList>
    </citation>
    <scope>NUCLEOTIDE SEQUENCE [LARGE SCALE GENOMIC DNA]</scope>
    <source>
        <strain evidence="7 8">EGI 60007</strain>
    </source>
</reference>
<dbReference type="EMBL" id="WBJY01000004">
    <property type="protein sequence ID" value="KAB1646745.1"/>
    <property type="molecule type" value="Genomic_DNA"/>
</dbReference>
<evidence type="ECO:0000256" key="1">
    <source>
        <dbReference type="ARBA" id="ARBA00012162"/>
    </source>
</evidence>
<evidence type="ECO:0000256" key="2">
    <source>
        <dbReference type="ARBA" id="ARBA00022603"/>
    </source>
</evidence>
<evidence type="ECO:0000259" key="6">
    <source>
        <dbReference type="Pfam" id="PF00590"/>
    </source>
</evidence>
<evidence type="ECO:0000256" key="3">
    <source>
        <dbReference type="ARBA" id="ARBA00022679"/>
    </source>
</evidence>
<evidence type="ECO:0000313" key="7">
    <source>
        <dbReference type="EMBL" id="KAB1646745.1"/>
    </source>
</evidence>
<feature type="domain" description="Tetrapyrrole methylase" evidence="6">
    <location>
        <begin position="20"/>
        <end position="229"/>
    </location>
</feature>
<organism evidence="7 8">
    <name type="scientific">Pseudoclavibacter endophyticus</name>
    <dbReference type="NCBI Taxonomy" id="1778590"/>
    <lineage>
        <taxon>Bacteria</taxon>
        <taxon>Bacillati</taxon>
        <taxon>Actinomycetota</taxon>
        <taxon>Actinomycetes</taxon>
        <taxon>Micrococcales</taxon>
        <taxon>Microbacteriaceae</taxon>
        <taxon>Pseudoclavibacter</taxon>
    </lineage>
</organism>
<dbReference type="InterPro" id="IPR014777">
    <property type="entry name" value="4pyrrole_Mease_sub1"/>
</dbReference>
<dbReference type="GO" id="GO:0019354">
    <property type="term" value="P:siroheme biosynthetic process"/>
    <property type="evidence" value="ECO:0007669"/>
    <property type="project" value="InterPro"/>
</dbReference>
<dbReference type="InterPro" id="IPR006366">
    <property type="entry name" value="CobA/CysG_C"/>
</dbReference>
<keyword evidence="5" id="KW-0627">Porphyrin biosynthesis</keyword>
<dbReference type="NCBIfam" id="NF004790">
    <property type="entry name" value="PRK06136.1"/>
    <property type="match status" value="1"/>
</dbReference>